<dbReference type="EMBL" id="JAWJZF010000008">
    <property type="protein sequence ID" value="MDX2290589.1"/>
    <property type="molecule type" value="Genomic_DNA"/>
</dbReference>
<dbReference type="Proteomes" id="UP001278571">
    <property type="component" value="Unassembled WGS sequence"/>
</dbReference>
<name>A0ABU4JYJ2_9ACTN</name>
<dbReference type="RefSeq" id="WP_319007222.1">
    <property type="nucleotide sequence ID" value="NZ_JAWJZF010000008.1"/>
</dbReference>
<keyword evidence="3" id="KW-1185">Reference proteome</keyword>
<evidence type="ECO:0000313" key="2">
    <source>
        <dbReference type="EMBL" id="MDX2290589.1"/>
    </source>
</evidence>
<evidence type="ECO:0000313" key="3">
    <source>
        <dbReference type="Proteomes" id="UP001278571"/>
    </source>
</evidence>
<evidence type="ECO:0000256" key="1">
    <source>
        <dbReference type="SAM" id="Phobius"/>
    </source>
</evidence>
<keyword evidence="1" id="KW-0812">Transmembrane</keyword>
<feature type="transmembrane region" description="Helical" evidence="1">
    <location>
        <begin position="6"/>
        <end position="27"/>
    </location>
</feature>
<comment type="caution">
    <text evidence="2">The sequence shown here is derived from an EMBL/GenBank/DDBJ whole genome shotgun (WGS) entry which is preliminary data.</text>
</comment>
<gene>
    <name evidence="2" type="ORF">R2363_00040</name>
</gene>
<organism evidence="2 3">
    <name type="scientific">Streptomyces roseolus</name>
    <dbReference type="NCBI Taxonomy" id="67358"/>
    <lineage>
        <taxon>Bacteria</taxon>
        <taxon>Bacillati</taxon>
        <taxon>Actinomycetota</taxon>
        <taxon>Actinomycetes</taxon>
        <taxon>Kitasatosporales</taxon>
        <taxon>Streptomycetaceae</taxon>
        <taxon>Streptomyces</taxon>
    </lineage>
</organism>
<keyword evidence="1" id="KW-0472">Membrane</keyword>
<accession>A0ABU4JYJ2</accession>
<sequence length="72" mass="8145">TARIDLINAIVPSWFDATCLVLPALMLWDFASLRRLHKVTLWGGLVFLILDFGMGPVGRTAPWMWLMHHVVG</sequence>
<feature type="non-terminal residue" evidence="2">
    <location>
        <position position="1"/>
    </location>
</feature>
<reference evidence="2 3" key="1">
    <citation type="submission" date="2023-10" db="EMBL/GenBank/DDBJ databases">
        <authorList>
            <person name="Wang X.X."/>
        </authorList>
    </citation>
    <scope>NUCLEOTIDE SEQUENCE [LARGE SCALE GENOMIC DNA]</scope>
    <source>
        <strain evidence="2 3">NBRC 12816</strain>
    </source>
</reference>
<proteinExistence type="predicted"/>
<feature type="transmembrane region" description="Helical" evidence="1">
    <location>
        <begin position="39"/>
        <end position="57"/>
    </location>
</feature>
<protein>
    <submittedName>
        <fullName evidence="2">Uncharacterized protein</fullName>
    </submittedName>
</protein>
<keyword evidence="1" id="KW-1133">Transmembrane helix</keyword>